<comment type="similarity">
    <text evidence="2">Belongs to the V-ATPase 116 kDa subunit family.</text>
</comment>
<organism evidence="10 11">
    <name type="scientific">Halothermothrix orenii (strain H 168 / OCM 544 / DSM 9562)</name>
    <dbReference type="NCBI Taxonomy" id="373903"/>
    <lineage>
        <taxon>Bacteria</taxon>
        <taxon>Bacillati</taxon>
        <taxon>Bacillota</taxon>
        <taxon>Clostridia</taxon>
        <taxon>Halanaerobiales</taxon>
        <taxon>Halothermotrichaceae</taxon>
        <taxon>Halothermothrix</taxon>
    </lineage>
</organism>
<dbReference type="InterPro" id="IPR002490">
    <property type="entry name" value="V-ATPase_116kDa_su"/>
</dbReference>
<keyword evidence="5 9" id="KW-1133">Transmembrane helix</keyword>
<keyword evidence="8" id="KW-0175">Coiled coil</keyword>
<evidence type="ECO:0000256" key="3">
    <source>
        <dbReference type="ARBA" id="ARBA00022448"/>
    </source>
</evidence>
<evidence type="ECO:0000256" key="4">
    <source>
        <dbReference type="ARBA" id="ARBA00022692"/>
    </source>
</evidence>
<feature type="transmembrane region" description="Helical" evidence="9">
    <location>
        <begin position="506"/>
        <end position="526"/>
    </location>
</feature>
<keyword evidence="10" id="KW-0378">Hydrolase</keyword>
<dbReference type="EMBL" id="CP001098">
    <property type="protein sequence ID" value="ACL70691.1"/>
    <property type="molecule type" value="Genomic_DNA"/>
</dbReference>
<feature type="coiled-coil region" evidence="8">
    <location>
        <begin position="106"/>
        <end position="140"/>
    </location>
</feature>
<evidence type="ECO:0000256" key="6">
    <source>
        <dbReference type="ARBA" id="ARBA00023065"/>
    </source>
</evidence>
<dbReference type="GO" id="GO:0016787">
    <property type="term" value="F:hydrolase activity"/>
    <property type="evidence" value="ECO:0007669"/>
    <property type="project" value="UniProtKB-KW"/>
</dbReference>
<evidence type="ECO:0000256" key="1">
    <source>
        <dbReference type="ARBA" id="ARBA00004141"/>
    </source>
</evidence>
<dbReference type="GO" id="GO:0051117">
    <property type="term" value="F:ATPase binding"/>
    <property type="evidence" value="ECO:0007669"/>
    <property type="project" value="TreeGrafter"/>
</dbReference>
<accession>B8CZH2</accession>
<dbReference type="GO" id="GO:0007035">
    <property type="term" value="P:vacuolar acidification"/>
    <property type="evidence" value="ECO:0007669"/>
    <property type="project" value="TreeGrafter"/>
</dbReference>
<dbReference type="GO" id="GO:0016471">
    <property type="term" value="C:vacuolar proton-transporting V-type ATPase complex"/>
    <property type="evidence" value="ECO:0007669"/>
    <property type="project" value="TreeGrafter"/>
</dbReference>
<feature type="transmembrane region" description="Helical" evidence="9">
    <location>
        <begin position="478"/>
        <end position="500"/>
    </location>
</feature>
<dbReference type="PANTHER" id="PTHR11629:SF63">
    <property type="entry name" value="V-TYPE PROTON ATPASE SUBUNIT A"/>
    <property type="match status" value="1"/>
</dbReference>
<dbReference type="KEGG" id="hor:Hore_19440"/>
<keyword evidence="11" id="KW-1185">Reference proteome</keyword>
<evidence type="ECO:0000256" key="2">
    <source>
        <dbReference type="ARBA" id="ARBA00009904"/>
    </source>
</evidence>
<dbReference type="AlphaFoldDB" id="B8CZH2"/>
<dbReference type="OrthoDB" id="9803814at2"/>
<proteinExistence type="inferred from homology"/>
<evidence type="ECO:0000256" key="5">
    <source>
        <dbReference type="ARBA" id="ARBA00022989"/>
    </source>
</evidence>
<keyword evidence="3" id="KW-0813">Transport</keyword>
<sequence>MAVVTMKKFQIVGHKKELDPISYRVINSDFIQLEDYDSFLLSDLPGDEIKPLKRENPYSGLLNEIINLMETLNIKYEDNPRDKNNLEKVELEKINVDQIRKDIKPVTQKINRILRFKRKLEKEEERLKDLKHHVRLMKNIDLDIAELKHLSYISLVFGRVSKNDYERLIKNITELPILIIEVYRDEDNVWFFSFTKKSNEEKALNILDTVYFEKLDLPPRVKGQPRDILDRVDHRLKRIEIAYEEIKLEFQKYAHLYEKKLKSYYRKLKLMDRIREINNQYYGEVDHLFVMSGWITATREIGFRTELEKEFPNVIYTSEEIDNHSKEKPPTVLKNFRWFKPFESLVELYGVPRYGEIDPTPFMAITYLIMFGIMFGDVGQGLIFFLLGYLMKNRYIKLGSPNSGALLMGLGFSSTVFGFLYGSIFGLEHILPALWVRPFENIMMWLGMAIGLGVILMLISMVFNLINCLRRKDIGEGLFSRYGLTGLFFYLFALATVISLGFRGELLLHPFLTFVLLTIPLVLILFKEPLVNIINQEKDIWPEDTGNYFLEASFELFDTLIGYLSNTISFVRVGAFTLNHIGLFMAVFILAGMVKNSLGSILVIIGGNILIMALEGLVVGIQVLRLEYFELFGKFFKGDGRKFTPARLQ</sequence>
<dbReference type="STRING" id="373903.Hore_19440"/>
<dbReference type="RefSeq" id="WP_015923660.1">
    <property type="nucleotide sequence ID" value="NC_011899.1"/>
</dbReference>
<gene>
    <name evidence="10" type="ordered locus">Hore_19440</name>
</gene>
<feature type="transmembrane region" description="Helical" evidence="9">
    <location>
        <begin position="367"/>
        <end position="391"/>
    </location>
</feature>
<dbReference type="EC" id="3.6.3.14" evidence="10"/>
<keyword evidence="7 9" id="KW-0472">Membrane</keyword>
<dbReference type="Pfam" id="PF01496">
    <property type="entry name" value="V_ATPase_I"/>
    <property type="match status" value="1"/>
</dbReference>
<dbReference type="eggNOG" id="COG1269">
    <property type="taxonomic scope" value="Bacteria"/>
</dbReference>
<dbReference type="PANTHER" id="PTHR11629">
    <property type="entry name" value="VACUOLAR PROTON ATPASES"/>
    <property type="match status" value="1"/>
</dbReference>
<dbReference type="Gene3D" id="1.20.1460.20">
    <property type="match status" value="1"/>
</dbReference>
<feature type="transmembrane region" description="Helical" evidence="9">
    <location>
        <begin position="600"/>
        <end position="624"/>
    </location>
</feature>
<evidence type="ECO:0000256" key="9">
    <source>
        <dbReference type="SAM" id="Phobius"/>
    </source>
</evidence>
<evidence type="ECO:0000313" key="10">
    <source>
        <dbReference type="EMBL" id="ACL70691.1"/>
    </source>
</evidence>
<dbReference type="Gene3D" id="3.30.70.2170">
    <property type="match status" value="1"/>
</dbReference>
<dbReference type="GO" id="GO:0033179">
    <property type="term" value="C:proton-transporting V-type ATPase, V0 domain"/>
    <property type="evidence" value="ECO:0007669"/>
    <property type="project" value="InterPro"/>
</dbReference>
<evidence type="ECO:0000313" key="11">
    <source>
        <dbReference type="Proteomes" id="UP000000719"/>
    </source>
</evidence>
<comment type="subcellular location">
    <subcellularLocation>
        <location evidence="1">Membrane</location>
        <topology evidence="1">Multi-pass membrane protein</topology>
    </subcellularLocation>
</comment>
<dbReference type="GO" id="GO:0046961">
    <property type="term" value="F:proton-transporting ATPase activity, rotational mechanism"/>
    <property type="evidence" value="ECO:0007669"/>
    <property type="project" value="InterPro"/>
</dbReference>
<protein>
    <submittedName>
        <fullName evidence="10">H(+)-transporting two-sector ATPase</fullName>
        <ecNumber evidence="10">3.6.3.14</ecNumber>
    </submittedName>
</protein>
<feature type="transmembrane region" description="Helical" evidence="9">
    <location>
        <begin position="573"/>
        <end position="594"/>
    </location>
</feature>
<keyword evidence="4 9" id="KW-0812">Transmembrane</keyword>
<dbReference type="Proteomes" id="UP000000719">
    <property type="component" value="Chromosome"/>
</dbReference>
<feature type="transmembrane region" description="Helical" evidence="9">
    <location>
        <begin position="403"/>
        <end position="422"/>
    </location>
</feature>
<feature type="transmembrane region" description="Helical" evidence="9">
    <location>
        <begin position="442"/>
        <end position="466"/>
    </location>
</feature>
<evidence type="ECO:0000256" key="8">
    <source>
        <dbReference type="SAM" id="Coils"/>
    </source>
</evidence>
<dbReference type="HOGENOM" id="CLU_025558_0_1_9"/>
<keyword evidence="6" id="KW-0406">Ion transport</keyword>
<dbReference type="Gene3D" id="3.30.70.2750">
    <property type="match status" value="1"/>
</dbReference>
<evidence type="ECO:0000256" key="7">
    <source>
        <dbReference type="ARBA" id="ARBA00023136"/>
    </source>
</evidence>
<reference evidence="10 11" key="1">
    <citation type="journal article" date="2009" name="PLoS ONE">
        <title>Genome analysis of the anaerobic thermohalophilic bacterium Halothermothrix orenii.</title>
        <authorList>
            <person name="Mavromatis K."/>
            <person name="Ivanova N."/>
            <person name="Anderson I."/>
            <person name="Lykidis A."/>
            <person name="Hooper S.D."/>
            <person name="Sun H."/>
            <person name="Kunin V."/>
            <person name="Lapidus A."/>
            <person name="Hugenholtz P."/>
            <person name="Patel B."/>
            <person name="Kyrpides N.C."/>
        </authorList>
    </citation>
    <scope>NUCLEOTIDE SEQUENCE [LARGE SCALE GENOMIC DNA]</scope>
    <source>
        <strain evidence="11">H 168 / OCM 544 / DSM 9562</strain>
    </source>
</reference>
<name>B8CZH2_HALOH</name>